<proteinExistence type="predicted"/>
<protein>
    <submittedName>
        <fullName evidence="2">Anti-anti-sigma factor</fullName>
    </submittedName>
</protein>
<name>A0A938XUR0_9FIRM</name>
<dbReference type="SUPFAM" id="SSF52091">
    <property type="entry name" value="SpoIIaa-like"/>
    <property type="match status" value="1"/>
</dbReference>
<dbReference type="PANTHER" id="PTHR35849">
    <property type="entry name" value="BLR2341 PROTEIN"/>
    <property type="match status" value="1"/>
</dbReference>
<dbReference type="Proteomes" id="UP000774000">
    <property type="component" value="Unassembled WGS sequence"/>
</dbReference>
<evidence type="ECO:0000313" key="2">
    <source>
        <dbReference type="EMBL" id="MBM7555917.1"/>
    </source>
</evidence>
<dbReference type="InterPro" id="IPR002645">
    <property type="entry name" value="STAS_dom"/>
</dbReference>
<evidence type="ECO:0000313" key="3">
    <source>
        <dbReference type="Proteomes" id="UP000774000"/>
    </source>
</evidence>
<sequence>MSYVEYDLPEELTIYTVSELKSDLLNKIEELSGESDLLFNCSNLEEIDAAGIQLLLSIVKTSLQENFDLFLDDVSPEIKETLSLVGVKELLLEEANKNG</sequence>
<dbReference type="PROSITE" id="PS50801">
    <property type="entry name" value="STAS"/>
    <property type="match status" value="1"/>
</dbReference>
<evidence type="ECO:0000259" key="1">
    <source>
        <dbReference type="PROSITE" id="PS50801"/>
    </source>
</evidence>
<dbReference type="CDD" id="cd07043">
    <property type="entry name" value="STAS_anti-anti-sigma_factors"/>
    <property type="match status" value="1"/>
</dbReference>
<dbReference type="AlphaFoldDB" id="A0A938XUR0"/>
<dbReference type="RefSeq" id="WP_204700629.1">
    <property type="nucleotide sequence ID" value="NZ_JAFBDQ010000003.1"/>
</dbReference>
<accession>A0A938XUR0</accession>
<dbReference type="InterPro" id="IPR036513">
    <property type="entry name" value="STAS_dom_sf"/>
</dbReference>
<organism evidence="2 3">
    <name type="scientific">Halanaerobacter jeridensis</name>
    <dbReference type="NCBI Taxonomy" id="706427"/>
    <lineage>
        <taxon>Bacteria</taxon>
        <taxon>Bacillati</taxon>
        <taxon>Bacillota</taxon>
        <taxon>Clostridia</taxon>
        <taxon>Halanaerobiales</taxon>
        <taxon>Halobacteroidaceae</taxon>
        <taxon>Halanaerobacter</taxon>
    </lineage>
</organism>
<dbReference type="Gene3D" id="3.30.750.24">
    <property type="entry name" value="STAS domain"/>
    <property type="match status" value="1"/>
</dbReference>
<dbReference type="PANTHER" id="PTHR35849:SF2">
    <property type="entry name" value="BLR2341 PROTEIN"/>
    <property type="match status" value="1"/>
</dbReference>
<dbReference type="EMBL" id="JAFBDQ010000003">
    <property type="protein sequence ID" value="MBM7555917.1"/>
    <property type="molecule type" value="Genomic_DNA"/>
</dbReference>
<keyword evidence="3" id="KW-1185">Reference proteome</keyword>
<dbReference type="Pfam" id="PF01740">
    <property type="entry name" value="STAS"/>
    <property type="match status" value="1"/>
</dbReference>
<reference evidence="2" key="1">
    <citation type="submission" date="2021-01" db="EMBL/GenBank/DDBJ databases">
        <title>Genomic Encyclopedia of Type Strains, Phase IV (KMG-IV): sequencing the most valuable type-strain genomes for metagenomic binning, comparative biology and taxonomic classification.</title>
        <authorList>
            <person name="Goeker M."/>
        </authorList>
    </citation>
    <scope>NUCLEOTIDE SEQUENCE</scope>
    <source>
        <strain evidence="2">DSM 23230</strain>
    </source>
</reference>
<feature type="domain" description="STAS" evidence="1">
    <location>
        <begin position="1"/>
        <end position="99"/>
    </location>
</feature>
<dbReference type="InterPro" id="IPR052746">
    <property type="entry name" value="MlaB_ABC_Transporter"/>
</dbReference>
<comment type="caution">
    <text evidence="2">The sequence shown here is derived from an EMBL/GenBank/DDBJ whole genome shotgun (WGS) entry which is preliminary data.</text>
</comment>
<gene>
    <name evidence="2" type="ORF">JOC47_000751</name>
</gene>